<dbReference type="EMBL" id="PCVG01000058">
    <property type="protein sequence ID" value="PIQ68356.1"/>
    <property type="molecule type" value="Genomic_DNA"/>
</dbReference>
<comment type="caution">
    <text evidence="1">The sequence shown here is derived from an EMBL/GenBank/DDBJ whole genome shotgun (WGS) entry which is preliminary data.</text>
</comment>
<proteinExistence type="predicted"/>
<organism evidence="1 2">
    <name type="scientific">Candidatus Taylorbacteria bacterium CG11_big_fil_rev_8_21_14_0_20_46_11</name>
    <dbReference type="NCBI Taxonomy" id="1975025"/>
    <lineage>
        <taxon>Bacteria</taxon>
        <taxon>Candidatus Tayloriibacteriota</taxon>
    </lineage>
</organism>
<evidence type="ECO:0000313" key="2">
    <source>
        <dbReference type="Proteomes" id="UP000229342"/>
    </source>
</evidence>
<evidence type="ECO:0000313" key="1">
    <source>
        <dbReference type="EMBL" id="PIQ68356.1"/>
    </source>
</evidence>
<sequence>MKKMMTAVWTVVTLFAVQFLHAEEKIGGWVNVSLEQRYVGLRVSRVIHDKPMLWTDVGLTLPKGFTAGLWYSQALDEKSPNFGNEIDIWAEWQNELPHDYSISFGSVYFILTPLDELGKDNIADHWIRLNKSFGFGKHTLTPEIRAEWMWTTPDFDDGSVILMPNVRHVWSEPLSINRLTLDHTMMTVWDDGFKFAGNSSKGVFARWYGGLHWRLTENVSIRLPGWTVLAPITDPGDGRKFATSINTGITFSF</sequence>
<name>A0A2H0KAT7_9BACT</name>
<dbReference type="AlphaFoldDB" id="A0A2H0KAT7"/>
<protein>
    <recommendedName>
        <fullName evidence="3">Copper resistance protein CopB</fullName>
    </recommendedName>
</protein>
<reference evidence="1 2" key="1">
    <citation type="submission" date="2017-09" db="EMBL/GenBank/DDBJ databases">
        <title>Depth-based differentiation of microbial function through sediment-hosted aquifers and enrichment of novel symbionts in the deep terrestrial subsurface.</title>
        <authorList>
            <person name="Probst A.J."/>
            <person name="Ladd B."/>
            <person name="Jarett J.K."/>
            <person name="Geller-Mcgrath D.E."/>
            <person name="Sieber C.M."/>
            <person name="Emerson J.B."/>
            <person name="Anantharaman K."/>
            <person name="Thomas B.C."/>
            <person name="Malmstrom R."/>
            <person name="Stieglmeier M."/>
            <person name="Klingl A."/>
            <person name="Woyke T."/>
            <person name="Ryan C.M."/>
            <person name="Banfield J.F."/>
        </authorList>
    </citation>
    <scope>NUCLEOTIDE SEQUENCE [LARGE SCALE GENOMIC DNA]</scope>
    <source>
        <strain evidence="1">CG11_big_fil_rev_8_21_14_0_20_46_11</strain>
    </source>
</reference>
<evidence type="ECO:0008006" key="3">
    <source>
        <dbReference type="Google" id="ProtNLM"/>
    </source>
</evidence>
<dbReference type="Proteomes" id="UP000229342">
    <property type="component" value="Unassembled WGS sequence"/>
</dbReference>
<gene>
    <name evidence="1" type="ORF">COV91_04455</name>
</gene>
<accession>A0A2H0KAT7</accession>